<sequence length="777" mass="86647">MAITIINKEFTYLDGSQKTFYEANAGDRVEIKLKILQQILVTSGGSNYLTFNLFDNTISASGVNWLAEGFRVGESYQLRKYDSAGNPIGAPFQQIVIAITGSNSNIIKFDDINPAVVPNVTNNEIVAIYQATDYQFEEIVAFANHAQNNGAGNEFSLIDGEATGFRIDITQIPGYPYSIPDGYTAPFTPFGKHSGQFATTCEYIFSLETPTSVGYQINVGRVYYIKFTVINSGIYDPSQFLTSFCLKFYAKMEFARFVGEPIQRKQLIFNDDANTGWFDEPYNVGFSDAVLVQGINEIGYDAPTNAQIIINTTTPVTDVGLGFCYIPDDESYYKNQTPDQSIYGMTIPTTPSFALTNYTSPTNPDGANYTVNVTSVTNVSGVVTIDLTITPNAQFDAFMTGREVGDQTFYVWVKVGTVNFLVFSNQLTSNPPIAGPLEMETAGYYDHGQNITNITTSVSNGYEANVEDDNAFVGSFLINLNDNCETFLARIEAFNTATDETFTLAQTFFNFAGVPQIAGKYILNQTANVYSILPNTSVKRDAILTLEPSLDTVNQYGVKIYFPFIYNWAYWLQQTNADNDFYPNNQTKNWVPYGNTANWTLRLHLELNRDGLAYIYDDNVIIKDYDSDRDINQKIDLFINSTNQLANVVTIGELMRVEAYHELIDGQFWETPSVWGQITVEPFESSTRYLLSTIVPFDYNVNNPLTPITGQFVQLTFPAPNLAKMVCYFDPGKINLTNGCKFTTKIKGCTTDVLAFGKVTTEDEPKVTTNDILKEIS</sequence>
<accession>A0A6J5MYM3</accession>
<protein>
    <submittedName>
        <fullName evidence="1">Uncharacterized protein</fullName>
    </submittedName>
</protein>
<gene>
    <name evidence="1" type="ORF">UFOVP611_4</name>
</gene>
<name>A0A6J5MYM3_9CAUD</name>
<dbReference type="EMBL" id="LR796579">
    <property type="protein sequence ID" value="CAB4152315.1"/>
    <property type="molecule type" value="Genomic_DNA"/>
</dbReference>
<evidence type="ECO:0000313" key="1">
    <source>
        <dbReference type="EMBL" id="CAB4152315.1"/>
    </source>
</evidence>
<proteinExistence type="predicted"/>
<reference evidence="1" key="1">
    <citation type="submission" date="2020-04" db="EMBL/GenBank/DDBJ databases">
        <authorList>
            <person name="Chiriac C."/>
            <person name="Salcher M."/>
            <person name="Ghai R."/>
            <person name="Kavagutti S V."/>
        </authorList>
    </citation>
    <scope>NUCLEOTIDE SEQUENCE</scope>
</reference>
<organism evidence="1">
    <name type="scientific">uncultured Caudovirales phage</name>
    <dbReference type="NCBI Taxonomy" id="2100421"/>
    <lineage>
        <taxon>Viruses</taxon>
        <taxon>Duplodnaviria</taxon>
        <taxon>Heunggongvirae</taxon>
        <taxon>Uroviricota</taxon>
        <taxon>Caudoviricetes</taxon>
        <taxon>Peduoviridae</taxon>
        <taxon>Maltschvirus</taxon>
        <taxon>Maltschvirus maltsch</taxon>
    </lineage>
</organism>